<dbReference type="InterPro" id="IPR006812">
    <property type="entry name" value="GRDA"/>
</dbReference>
<comment type="catalytic activity">
    <reaction evidence="8">
        <text>acetyl phosphate + methylamine + [thioredoxin]-disulfide + H2O = sarcosine + [thioredoxin]-dithiol + phosphate + H(+)</text>
        <dbReference type="Rhea" id="RHEA:12825"/>
        <dbReference type="Rhea" id="RHEA-COMP:10698"/>
        <dbReference type="Rhea" id="RHEA-COMP:10700"/>
        <dbReference type="ChEBI" id="CHEBI:15377"/>
        <dbReference type="ChEBI" id="CHEBI:15378"/>
        <dbReference type="ChEBI" id="CHEBI:22191"/>
        <dbReference type="ChEBI" id="CHEBI:29950"/>
        <dbReference type="ChEBI" id="CHEBI:43474"/>
        <dbReference type="ChEBI" id="CHEBI:50058"/>
        <dbReference type="ChEBI" id="CHEBI:57433"/>
        <dbReference type="ChEBI" id="CHEBI:59338"/>
        <dbReference type="EC" id="1.21.4.3"/>
    </reaction>
</comment>
<dbReference type="GO" id="GO:0030700">
    <property type="term" value="C:glycine reductase complex"/>
    <property type="evidence" value="ECO:0007669"/>
    <property type="project" value="InterPro"/>
</dbReference>
<evidence type="ECO:0000256" key="3">
    <source>
        <dbReference type="ARBA" id="ARBA00023002"/>
    </source>
</evidence>
<dbReference type="GO" id="GO:0033795">
    <property type="term" value="F:betaine reductase activity"/>
    <property type="evidence" value="ECO:0007669"/>
    <property type="project" value="UniProtKB-EC"/>
</dbReference>
<dbReference type="NCBIfam" id="NF040748">
    <property type="entry name" value="reduct_selen_A"/>
    <property type="match status" value="1"/>
</dbReference>
<comment type="similarity">
    <text evidence="1">Belongs to the GrdA family.</text>
</comment>
<proteinExistence type="inferred from homology"/>
<evidence type="ECO:0000256" key="5">
    <source>
        <dbReference type="ARBA" id="ARBA00025846"/>
    </source>
</evidence>
<evidence type="ECO:0000256" key="4">
    <source>
        <dbReference type="ARBA" id="ARBA00025583"/>
    </source>
</evidence>
<protein>
    <submittedName>
        <fullName evidence="9">Glycine reductase complex selenoprotein A</fullName>
    </submittedName>
</protein>
<keyword evidence="3" id="KW-0560">Oxidoreductase</keyword>
<organism evidence="9 10">
    <name type="scientific">Anaerospora hongkongensis</name>
    <dbReference type="NCBI Taxonomy" id="244830"/>
    <lineage>
        <taxon>Bacteria</taxon>
        <taxon>Bacillati</taxon>
        <taxon>Bacillota</taxon>
        <taxon>Negativicutes</taxon>
        <taxon>Selenomonadales</taxon>
        <taxon>Sporomusaceae</taxon>
        <taxon>Anaerospora</taxon>
    </lineage>
</organism>
<dbReference type="Pfam" id="PF04723">
    <property type="entry name" value="GRDA"/>
    <property type="match status" value="1"/>
</dbReference>
<dbReference type="GO" id="GO:0033794">
    <property type="term" value="F:sarcosine reductase activity"/>
    <property type="evidence" value="ECO:0007669"/>
    <property type="project" value="UniProtKB-EC"/>
</dbReference>
<comment type="catalytic activity">
    <reaction evidence="6">
        <text>acetyl phosphate + [thioredoxin]-disulfide + NH4(+) + H2O = [thioredoxin]-dithiol + glycine + phosphate + H(+)</text>
        <dbReference type="Rhea" id="RHEA:12232"/>
        <dbReference type="Rhea" id="RHEA-COMP:10698"/>
        <dbReference type="Rhea" id="RHEA-COMP:10700"/>
        <dbReference type="ChEBI" id="CHEBI:15377"/>
        <dbReference type="ChEBI" id="CHEBI:15378"/>
        <dbReference type="ChEBI" id="CHEBI:22191"/>
        <dbReference type="ChEBI" id="CHEBI:28938"/>
        <dbReference type="ChEBI" id="CHEBI:29950"/>
        <dbReference type="ChEBI" id="CHEBI:43474"/>
        <dbReference type="ChEBI" id="CHEBI:50058"/>
        <dbReference type="ChEBI" id="CHEBI:57305"/>
        <dbReference type="EC" id="1.21.4.2"/>
    </reaction>
</comment>
<comment type="caution">
    <text evidence="9">The sequence shown here is derived from an EMBL/GenBank/DDBJ whole genome shotgun (WGS) entry which is preliminary data.</text>
</comment>
<keyword evidence="2" id="KW-0712">Selenocysteine</keyword>
<dbReference type="PIRSF" id="PIRSF000181">
    <property type="entry name" value="Grc_selenoprot_A"/>
    <property type="match status" value="1"/>
</dbReference>
<evidence type="ECO:0000313" key="9">
    <source>
        <dbReference type="EMBL" id="TCL36412.1"/>
    </source>
</evidence>
<evidence type="ECO:0000256" key="1">
    <source>
        <dbReference type="ARBA" id="ARBA00010866"/>
    </source>
</evidence>
<comment type="function">
    <text evidence="4">In the first step of glycine, betaine and sarcosine reductases, the substrate is bound to component PB via a Schiff base intermediate. Then the PB-activated substrate is nucleophilically attacked by the selenol anion of component PA to transform it to a carboxymethylated selenoether and the respective amine. By action of component PC, acetyl phosphate is formed, leaving component PA in its oxidized state. Finally component PA becomes reduced by the thioredoxin system to start a new catalytic cycle of reductive deamination.</text>
</comment>
<evidence type="ECO:0000256" key="8">
    <source>
        <dbReference type="ARBA" id="ARBA00048720"/>
    </source>
</evidence>
<gene>
    <name evidence="9" type="ORF">EV210_10848</name>
</gene>
<reference evidence="9 10" key="1">
    <citation type="submission" date="2019-03" db="EMBL/GenBank/DDBJ databases">
        <title>Genomic Encyclopedia of Type Strains, Phase IV (KMG-IV): sequencing the most valuable type-strain genomes for metagenomic binning, comparative biology and taxonomic classification.</title>
        <authorList>
            <person name="Goeker M."/>
        </authorList>
    </citation>
    <scope>NUCLEOTIDE SEQUENCE [LARGE SCALE GENOMIC DNA]</scope>
    <source>
        <strain evidence="9 10">DSM 15969</strain>
    </source>
</reference>
<comment type="subunit">
    <text evidence="5">Monomer. Component of the glycine, sarcosine and betaine reductase complexes, together with components B and C.</text>
</comment>
<dbReference type="Proteomes" id="UP000295063">
    <property type="component" value="Unassembled WGS sequence"/>
</dbReference>
<dbReference type="GO" id="GO:0030699">
    <property type="term" value="F:glycine reductase activity"/>
    <property type="evidence" value="ECO:0007669"/>
    <property type="project" value="UniProtKB-EC"/>
</dbReference>
<name>A0A4R1PZS8_9FIRM</name>
<dbReference type="AlphaFoldDB" id="A0A4R1PZS8"/>
<evidence type="ECO:0000313" key="10">
    <source>
        <dbReference type="Proteomes" id="UP000295063"/>
    </source>
</evidence>
<evidence type="ECO:0000256" key="7">
    <source>
        <dbReference type="ARBA" id="ARBA00048189"/>
    </source>
</evidence>
<dbReference type="EMBL" id="SLUI01000008">
    <property type="protein sequence ID" value="TCL36412.1"/>
    <property type="molecule type" value="Genomic_DNA"/>
</dbReference>
<sequence length="113" mass="12344">MDLENQKRVKEFTEEFGADNVVVLLGAAEGEAAGLAAETVTAGDPTFAGPLAGVQLGLRVYHVCEPEVKDEVDPQVYEEQISMMEMVLDIDSIVQEMTSIRDQYCIFKEGDGT</sequence>
<keyword evidence="10" id="KW-1185">Reference proteome</keyword>
<evidence type="ECO:0000256" key="2">
    <source>
        <dbReference type="ARBA" id="ARBA00022933"/>
    </source>
</evidence>
<evidence type="ECO:0000256" key="6">
    <source>
        <dbReference type="ARBA" id="ARBA00047603"/>
    </source>
</evidence>
<accession>A0A4R1PZS8</accession>
<comment type="catalytic activity">
    <reaction evidence="7">
        <text>acetyl phosphate + trimethylamine + [thioredoxin]-disulfide + H2O = glycine betaine + [thioredoxin]-dithiol + phosphate + H(+)</text>
        <dbReference type="Rhea" id="RHEA:11848"/>
        <dbReference type="Rhea" id="RHEA-COMP:10698"/>
        <dbReference type="Rhea" id="RHEA-COMP:10700"/>
        <dbReference type="ChEBI" id="CHEBI:15377"/>
        <dbReference type="ChEBI" id="CHEBI:15378"/>
        <dbReference type="ChEBI" id="CHEBI:17750"/>
        <dbReference type="ChEBI" id="CHEBI:22191"/>
        <dbReference type="ChEBI" id="CHEBI:29950"/>
        <dbReference type="ChEBI" id="CHEBI:43474"/>
        <dbReference type="ChEBI" id="CHEBI:50058"/>
        <dbReference type="ChEBI" id="CHEBI:58389"/>
        <dbReference type="EC" id="1.21.4.4"/>
    </reaction>
</comment>